<dbReference type="InterPro" id="IPR051931">
    <property type="entry name" value="PAK3-like"/>
</dbReference>
<organism evidence="6 7">
    <name type="scientific">Indicator maculatus</name>
    <name type="common">spotted honeyguide</name>
    <dbReference type="NCBI Taxonomy" id="545262"/>
    <lineage>
        <taxon>Eukaryota</taxon>
        <taxon>Metazoa</taxon>
        <taxon>Chordata</taxon>
        <taxon>Craniata</taxon>
        <taxon>Vertebrata</taxon>
        <taxon>Euteleostomi</taxon>
        <taxon>Archelosauria</taxon>
        <taxon>Archosauria</taxon>
        <taxon>Dinosauria</taxon>
        <taxon>Saurischia</taxon>
        <taxon>Theropoda</taxon>
        <taxon>Coelurosauria</taxon>
        <taxon>Aves</taxon>
        <taxon>Neognathae</taxon>
        <taxon>Neoaves</taxon>
        <taxon>Telluraves</taxon>
        <taxon>Coraciimorphae</taxon>
        <taxon>Piciformes</taxon>
        <taxon>Indicatoridae</taxon>
        <taxon>Indicator</taxon>
    </lineage>
</organism>
<keyword evidence="3" id="KW-0547">Nucleotide-binding</keyword>
<dbReference type="Gene3D" id="1.10.510.10">
    <property type="entry name" value="Transferase(Phosphotransferase) domain 1"/>
    <property type="match status" value="1"/>
</dbReference>
<evidence type="ECO:0000313" key="7">
    <source>
        <dbReference type="Proteomes" id="UP000557230"/>
    </source>
</evidence>
<keyword evidence="4" id="KW-0067">ATP-binding</keyword>
<protein>
    <recommendedName>
        <fullName evidence="2">non-specific serine/threonine protein kinase</fullName>
        <ecNumber evidence="2">2.7.11.1</ecNumber>
    </recommendedName>
</protein>
<name>A0A7L1GDX1_9PICI</name>
<dbReference type="OrthoDB" id="2914378at2759"/>
<accession>A0A7L1GDX1</accession>
<dbReference type="InterPro" id="IPR000719">
    <property type="entry name" value="Prot_kinase_dom"/>
</dbReference>
<keyword evidence="6" id="KW-0808">Transferase</keyword>
<evidence type="ECO:0000256" key="2">
    <source>
        <dbReference type="ARBA" id="ARBA00012513"/>
    </source>
</evidence>
<comment type="caution">
    <text evidence="6">The sequence shown here is derived from an EMBL/GenBank/DDBJ whole genome shotgun (WGS) entry which is preliminary data.</text>
</comment>
<dbReference type="PANTHER" id="PTHR45832:SF22">
    <property type="entry name" value="SERINE_THREONINE-PROTEIN KINASE SAMKA-RELATED"/>
    <property type="match status" value="1"/>
</dbReference>
<keyword evidence="6" id="KW-0418">Kinase</keyword>
<dbReference type="PANTHER" id="PTHR45832">
    <property type="entry name" value="SERINE/THREONINE-PROTEIN KINASE SAMKA-RELATED-RELATED"/>
    <property type="match status" value="1"/>
</dbReference>
<dbReference type="EMBL" id="VXBD01006191">
    <property type="protein sequence ID" value="NXN11436.1"/>
    <property type="molecule type" value="Genomic_DNA"/>
</dbReference>
<dbReference type="InterPro" id="IPR011009">
    <property type="entry name" value="Kinase-like_dom_sf"/>
</dbReference>
<evidence type="ECO:0000313" key="6">
    <source>
        <dbReference type="EMBL" id="NXN11436.1"/>
    </source>
</evidence>
<dbReference type="AlphaFoldDB" id="A0A7L1GDX1"/>
<evidence type="ECO:0000256" key="1">
    <source>
        <dbReference type="ARBA" id="ARBA00008874"/>
    </source>
</evidence>
<evidence type="ECO:0000259" key="5">
    <source>
        <dbReference type="PROSITE" id="PS50011"/>
    </source>
</evidence>
<dbReference type="Pfam" id="PF00069">
    <property type="entry name" value="Pkinase"/>
    <property type="match status" value="1"/>
</dbReference>
<feature type="non-terminal residue" evidence="6">
    <location>
        <position position="1"/>
    </location>
</feature>
<dbReference type="PROSITE" id="PS50011">
    <property type="entry name" value="PROTEIN_KINASE_DOM"/>
    <property type="match status" value="1"/>
</dbReference>
<dbReference type="SUPFAM" id="SSF56112">
    <property type="entry name" value="Protein kinase-like (PK-like)"/>
    <property type="match status" value="1"/>
</dbReference>
<evidence type="ECO:0000256" key="3">
    <source>
        <dbReference type="ARBA" id="ARBA00022741"/>
    </source>
</evidence>
<feature type="domain" description="Protein kinase" evidence="5">
    <location>
        <begin position="1"/>
        <end position="89"/>
    </location>
</feature>
<evidence type="ECO:0000256" key="4">
    <source>
        <dbReference type="ARBA" id="ARBA00022840"/>
    </source>
</evidence>
<gene>
    <name evidence="6" type="primary">Pak3_1</name>
    <name evidence="6" type="ORF">INDMAC_R01303</name>
</gene>
<dbReference type="GO" id="GO:0005524">
    <property type="term" value="F:ATP binding"/>
    <property type="evidence" value="ECO:0007669"/>
    <property type="project" value="UniProtKB-KW"/>
</dbReference>
<dbReference type="EC" id="2.7.11.1" evidence="2"/>
<feature type="non-terminal residue" evidence="6">
    <location>
        <position position="89"/>
    </location>
</feature>
<comment type="similarity">
    <text evidence="1">Belongs to the protein kinase superfamily. STE Ser/Thr protein kinase family. STE20 subfamily.</text>
</comment>
<dbReference type="GO" id="GO:0004674">
    <property type="term" value="F:protein serine/threonine kinase activity"/>
    <property type="evidence" value="ECO:0007669"/>
    <property type="project" value="UniProtKB-EC"/>
</dbReference>
<reference evidence="6 7" key="1">
    <citation type="submission" date="2019-09" db="EMBL/GenBank/DDBJ databases">
        <title>Bird 10,000 Genomes (B10K) Project - Family phase.</title>
        <authorList>
            <person name="Zhang G."/>
        </authorList>
    </citation>
    <scope>NUCLEOTIDE SEQUENCE [LARGE SCALE GENOMIC DNA]</scope>
    <source>
        <strain evidence="6">B10K-DU-001-78</strain>
        <tissue evidence="6">Muscle</tissue>
    </source>
</reference>
<dbReference type="Proteomes" id="UP000557230">
    <property type="component" value="Unassembled WGS sequence"/>
</dbReference>
<proteinExistence type="inferred from homology"/>
<keyword evidence="7" id="KW-1185">Reference proteome</keyword>
<sequence length="89" mass="10173">KGMDFLHSKEITCRDNQSCNILLGMDGSVKLNSWLRATFPGSEHKVNVCWNPHWMASEMVKEEPYGPKVDVWSLGITTIEMDKGERPYT</sequence>